<reference evidence="2 3" key="1">
    <citation type="submission" date="2016-07" db="EMBL/GenBank/DDBJ databases">
        <title>Pervasive Adenine N6-methylation of Active Genes in Fungi.</title>
        <authorList>
            <consortium name="DOE Joint Genome Institute"/>
            <person name="Mondo S.J."/>
            <person name="Dannebaum R.O."/>
            <person name="Kuo R.C."/>
            <person name="Labutti K."/>
            <person name="Haridas S."/>
            <person name="Kuo A."/>
            <person name="Salamov A."/>
            <person name="Ahrendt S.R."/>
            <person name="Lipzen A."/>
            <person name="Sullivan W."/>
            <person name="Andreopoulos W.B."/>
            <person name="Clum A."/>
            <person name="Lindquist E."/>
            <person name="Daum C."/>
            <person name="Ramamoorthy G.K."/>
            <person name="Gryganskyi A."/>
            <person name="Culley D."/>
            <person name="Magnuson J.K."/>
            <person name="James T.Y."/>
            <person name="O'Malley M.A."/>
            <person name="Stajich J.E."/>
            <person name="Spatafora J.W."/>
            <person name="Visel A."/>
            <person name="Grigoriev I.V."/>
        </authorList>
    </citation>
    <scope>NUCLEOTIDE SEQUENCE [LARGE SCALE GENOMIC DNA]</scope>
    <source>
        <strain evidence="2 3">PL171</strain>
    </source>
</reference>
<feature type="non-terminal residue" evidence="2">
    <location>
        <position position="525"/>
    </location>
</feature>
<dbReference type="EMBL" id="MCFL01000010">
    <property type="protein sequence ID" value="ORZ37928.1"/>
    <property type="molecule type" value="Genomic_DNA"/>
</dbReference>
<organism evidence="2 3">
    <name type="scientific">Catenaria anguillulae PL171</name>
    <dbReference type="NCBI Taxonomy" id="765915"/>
    <lineage>
        <taxon>Eukaryota</taxon>
        <taxon>Fungi</taxon>
        <taxon>Fungi incertae sedis</taxon>
        <taxon>Blastocladiomycota</taxon>
        <taxon>Blastocladiomycetes</taxon>
        <taxon>Blastocladiales</taxon>
        <taxon>Catenariaceae</taxon>
        <taxon>Catenaria</taxon>
    </lineage>
</organism>
<name>A0A1Y2HTK4_9FUNG</name>
<dbReference type="AlphaFoldDB" id="A0A1Y2HTK4"/>
<comment type="caution">
    <text evidence="2">The sequence shown here is derived from an EMBL/GenBank/DDBJ whole genome shotgun (WGS) entry which is preliminary data.</text>
</comment>
<evidence type="ECO:0000313" key="2">
    <source>
        <dbReference type="EMBL" id="ORZ37928.1"/>
    </source>
</evidence>
<evidence type="ECO:0000256" key="1">
    <source>
        <dbReference type="SAM" id="MobiDB-lite"/>
    </source>
</evidence>
<keyword evidence="3" id="KW-1185">Reference proteome</keyword>
<proteinExistence type="predicted"/>
<dbReference type="Proteomes" id="UP000193411">
    <property type="component" value="Unassembled WGS sequence"/>
</dbReference>
<evidence type="ECO:0000313" key="3">
    <source>
        <dbReference type="Proteomes" id="UP000193411"/>
    </source>
</evidence>
<feature type="region of interest" description="Disordered" evidence="1">
    <location>
        <begin position="345"/>
        <end position="373"/>
    </location>
</feature>
<dbReference type="OrthoDB" id="28245at2759"/>
<accession>A0A1Y2HTK4</accession>
<protein>
    <submittedName>
        <fullName evidence="2">Uncharacterized protein</fullName>
    </submittedName>
</protein>
<sequence>MYDFPLQAIVSFGSSVECSLDKDGVSVLRTLRALAINDDHGSIIVQKVLHMAMDVHEVMETRGATSDICLSLVVLMEIIADFLFARWYPDGQASISPLPAEPPHPLNAGLADALLQWLRKCLMLRGDPTSGLLTPYFPIESQLKIQSTIMQTGRFFSGDLADSLLRAVGRVAFGLSASNWETFYRDVQVPLLSTSENVTASQETISSAGIPMGSLSLDVSMFLAGWGLYDYARVRVLIQELTRVLGKMKRDRRNQLLQVTHHILWSWIELYTEDFRALITVGAGAAAKESPAYDDMAELFGIKSDMDAFFDVLQQQIEIKKKPHVWPLVFLVLVLNAEKVMHIHSTGKSSSKDKDKEGGSGGGSGGSSGKDRSGLERRAAFLELIQKALRKDKNSVSSQESLPILVLDILKFHTLLIGTPAEQYLANFVTDAAAMGPALAKEVVASGHLPDSPPDIVKIELLTMVISKVGSTFLDAWRDTASPELVALSLTCRALARLKKVHRRRLSTDHQRAMNAYLKPYIRVR</sequence>
<feature type="compositionally biased region" description="Gly residues" evidence="1">
    <location>
        <begin position="359"/>
        <end position="368"/>
    </location>
</feature>
<gene>
    <name evidence="2" type="ORF">BCR44DRAFT_55704</name>
</gene>